<evidence type="ECO:0000313" key="2">
    <source>
        <dbReference type="EMBL" id="AOO79209.1"/>
    </source>
</evidence>
<keyword evidence="2" id="KW-0413">Isomerase</keyword>
<dbReference type="RefSeq" id="WP_069688434.1">
    <property type="nucleotide sequence ID" value="NZ_CP017147.1"/>
</dbReference>
<dbReference type="Gene3D" id="3.40.30.10">
    <property type="entry name" value="Glutaredoxin"/>
    <property type="match status" value="1"/>
</dbReference>
<sequence>MIATTHITYLFDPLCGWCYGASAALEKLVARPDFAIDLAPTGLFAGAGARPMDDGFAAYAWSNDQRISRLSGQPFSEAYRRDVLGDHTRLFDSGPATLALTAVAITAPGQEFAALKAIQSARYVDGRDITAVSVLSDMLRALDLQNAAERLTTPDDDLLAAYRKRTEAAREEMHRFGANGVPALIAGVGESRRLVPGNALFGSLEVLVARLKGVSPDLTGTDRRRA</sequence>
<accession>A0A1D7TVR4</accession>
<dbReference type="GO" id="GO:0016853">
    <property type="term" value="F:isomerase activity"/>
    <property type="evidence" value="ECO:0007669"/>
    <property type="project" value="UniProtKB-KW"/>
</dbReference>
<dbReference type="PANTHER" id="PTHR13887">
    <property type="entry name" value="GLUTATHIONE S-TRANSFERASE KAPPA"/>
    <property type="match status" value="1"/>
</dbReference>
<organism evidence="2 3">
    <name type="scientific">Bosea vaviloviae</name>
    <dbReference type="NCBI Taxonomy" id="1526658"/>
    <lineage>
        <taxon>Bacteria</taxon>
        <taxon>Pseudomonadati</taxon>
        <taxon>Pseudomonadota</taxon>
        <taxon>Alphaproteobacteria</taxon>
        <taxon>Hyphomicrobiales</taxon>
        <taxon>Boseaceae</taxon>
        <taxon>Bosea</taxon>
    </lineage>
</organism>
<dbReference type="OrthoDB" id="9813770at2"/>
<dbReference type="Pfam" id="PF01323">
    <property type="entry name" value="DSBA"/>
    <property type="match status" value="1"/>
</dbReference>
<reference evidence="2 3" key="1">
    <citation type="journal article" date="2015" name="Antonie Van Leeuwenhoek">
        <title>Bosea vaviloviae sp. nov., a new species of slow-growing rhizobia isolated from nodules of the relict species Vavilovia formosa (Stev.) Fed.</title>
        <authorList>
            <person name="Safronova V.I."/>
            <person name="Kuznetsova I.G."/>
            <person name="Sazanova A.L."/>
            <person name="Kimeklis A.K."/>
            <person name="Belimov A.A."/>
            <person name="Andronov E.E."/>
            <person name="Pinaev A.G."/>
            <person name="Chizhevskaya E.P."/>
            <person name="Pukhaev A.R."/>
            <person name="Popov K.P."/>
            <person name="Willems A."/>
            <person name="Tikhonovich I.A."/>
        </authorList>
    </citation>
    <scope>NUCLEOTIDE SEQUENCE [LARGE SCALE GENOMIC DNA]</scope>
    <source>
        <strain evidence="2 3">Vaf18</strain>
    </source>
</reference>
<dbReference type="PANTHER" id="PTHR13887:SF51">
    <property type="entry name" value="DSBA FAMILY PROTEIN"/>
    <property type="match status" value="1"/>
</dbReference>
<dbReference type="KEGG" id="bvv:BHK69_00690"/>
<dbReference type="EMBL" id="CP017147">
    <property type="protein sequence ID" value="AOO79209.1"/>
    <property type="molecule type" value="Genomic_DNA"/>
</dbReference>
<dbReference type="InterPro" id="IPR036249">
    <property type="entry name" value="Thioredoxin-like_sf"/>
</dbReference>
<dbReference type="Proteomes" id="UP000094969">
    <property type="component" value="Chromosome"/>
</dbReference>
<dbReference type="CDD" id="cd03025">
    <property type="entry name" value="DsbA_FrnE_like"/>
    <property type="match status" value="1"/>
</dbReference>
<feature type="domain" description="DSBA-like thioredoxin" evidence="1">
    <location>
        <begin position="9"/>
        <end position="198"/>
    </location>
</feature>
<keyword evidence="3" id="KW-1185">Reference proteome</keyword>
<dbReference type="SUPFAM" id="SSF52833">
    <property type="entry name" value="Thioredoxin-like"/>
    <property type="match status" value="1"/>
</dbReference>
<dbReference type="GO" id="GO:0016491">
    <property type="term" value="F:oxidoreductase activity"/>
    <property type="evidence" value="ECO:0007669"/>
    <property type="project" value="InterPro"/>
</dbReference>
<dbReference type="InterPro" id="IPR001853">
    <property type="entry name" value="DSBA-like_thioredoxin_dom"/>
</dbReference>
<protein>
    <submittedName>
        <fullName evidence="2">Protein-disulfide isomerase</fullName>
    </submittedName>
</protein>
<gene>
    <name evidence="2" type="ORF">BHK69_00690</name>
</gene>
<dbReference type="AlphaFoldDB" id="A0A1D7TVR4"/>
<evidence type="ECO:0000259" key="1">
    <source>
        <dbReference type="Pfam" id="PF01323"/>
    </source>
</evidence>
<evidence type="ECO:0000313" key="3">
    <source>
        <dbReference type="Proteomes" id="UP000094969"/>
    </source>
</evidence>
<name>A0A1D7TVR4_9HYPH</name>
<dbReference type="STRING" id="1526658.BHK69_00690"/>
<proteinExistence type="predicted"/>